<proteinExistence type="predicted"/>
<evidence type="ECO:0000313" key="2">
    <source>
        <dbReference type="EMBL" id="MFF4022267.1"/>
    </source>
</evidence>
<keyword evidence="3" id="KW-1185">Reference proteome</keyword>
<comment type="caution">
    <text evidence="2">The sequence shown here is derived from an EMBL/GenBank/DDBJ whole genome shotgun (WGS) entry which is preliminary data.</text>
</comment>
<dbReference type="Pfam" id="PF25681">
    <property type="entry name" value="Phage_TTP_17"/>
    <property type="match status" value="1"/>
</dbReference>
<reference evidence="2 3" key="1">
    <citation type="submission" date="2024-10" db="EMBL/GenBank/DDBJ databases">
        <title>The Natural Products Discovery Center: Release of the First 8490 Sequenced Strains for Exploring Actinobacteria Biosynthetic Diversity.</title>
        <authorList>
            <person name="Kalkreuter E."/>
            <person name="Kautsar S.A."/>
            <person name="Yang D."/>
            <person name="Bader C.D."/>
            <person name="Teijaro C.N."/>
            <person name="Fluegel L."/>
            <person name="Davis C.M."/>
            <person name="Simpson J.R."/>
            <person name="Lauterbach L."/>
            <person name="Steele A.D."/>
            <person name="Gui C."/>
            <person name="Meng S."/>
            <person name="Li G."/>
            <person name="Viehrig K."/>
            <person name="Ye F."/>
            <person name="Su P."/>
            <person name="Kiefer A.F."/>
            <person name="Nichols A."/>
            <person name="Cepeda A.J."/>
            <person name="Yan W."/>
            <person name="Fan B."/>
            <person name="Jiang Y."/>
            <person name="Adhikari A."/>
            <person name="Zheng C.-J."/>
            <person name="Schuster L."/>
            <person name="Cowan T.M."/>
            <person name="Smanski M.J."/>
            <person name="Chevrette M.G."/>
            <person name="De Carvalho L.P.S."/>
            <person name="Shen B."/>
        </authorList>
    </citation>
    <scope>NUCLEOTIDE SEQUENCE [LARGE SCALE GENOMIC DNA]</scope>
    <source>
        <strain evidence="2 3">NPDC001867</strain>
    </source>
</reference>
<feature type="domain" description="BIG2" evidence="1">
    <location>
        <begin position="219"/>
        <end position="299"/>
    </location>
</feature>
<protein>
    <submittedName>
        <fullName evidence="2">Ig-like domain-containing protein</fullName>
    </submittedName>
</protein>
<dbReference type="Pfam" id="PF02368">
    <property type="entry name" value="Big_2"/>
    <property type="match status" value="1"/>
</dbReference>
<dbReference type="InterPro" id="IPR058154">
    <property type="entry name" value="Bxb1_TTP-like"/>
</dbReference>
<gene>
    <name evidence="2" type="ORF">ACFYY5_05420</name>
</gene>
<evidence type="ECO:0000259" key="1">
    <source>
        <dbReference type="SMART" id="SM00635"/>
    </source>
</evidence>
<evidence type="ECO:0000313" key="3">
    <source>
        <dbReference type="Proteomes" id="UP001602089"/>
    </source>
</evidence>
<name>A0ABW6T8M5_9NOCA</name>
<dbReference type="SUPFAM" id="SSF49373">
    <property type="entry name" value="Invasin/intimin cell-adhesion fragments"/>
    <property type="match status" value="1"/>
</dbReference>
<dbReference type="Gene3D" id="2.60.40.1080">
    <property type="match status" value="1"/>
</dbReference>
<dbReference type="RefSeq" id="WP_063030476.1">
    <property type="nucleotide sequence ID" value="NZ_JADLPS010000006.1"/>
</dbReference>
<accession>A0ABW6T8M5</accession>
<sequence length="306" mass="31293">MPATNLTALKAAQRSLLLKPLDAAVFLAPWYTPAPAAFTDSNANLQPLPSTYQSIGLIDKKTGVAFARGITAAPIESYGELQPVRNDITSDITTIEFEPQQTNALSLQLATSANLKQVMANASSGEVFFPQPTSEQITYYSAIIIGKDGNDAAPIYVFKVMPKVAVSKFGGEQWNPTEVLAQKLTLVAFKDDTAGYAVAHGFGGAGWKQLLSGSGINYTVSAITVAPLTLSLIHGGAASAPLVVTDQFGGVIPNSSVVFSSSAASIATVAATGAVTGVAAGTATITASYTPAGGSAVTATCAVTVS</sequence>
<dbReference type="Proteomes" id="UP001602089">
    <property type="component" value="Unassembled WGS sequence"/>
</dbReference>
<dbReference type="EMBL" id="JBIATK010000002">
    <property type="protein sequence ID" value="MFF4022267.1"/>
    <property type="molecule type" value="Genomic_DNA"/>
</dbReference>
<organism evidence="2 3">
    <name type="scientific">Nocardia elegans</name>
    <dbReference type="NCBI Taxonomy" id="300029"/>
    <lineage>
        <taxon>Bacteria</taxon>
        <taxon>Bacillati</taxon>
        <taxon>Actinomycetota</taxon>
        <taxon>Actinomycetes</taxon>
        <taxon>Mycobacteriales</taxon>
        <taxon>Nocardiaceae</taxon>
        <taxon>Nocardia</taxon>
    </lineage>
</organism>
<dbReference type="SMART" id="SM00635">
    <property type="entry name" value="BID_2"/>
    <property type="match status" value="1"/>
</dbReference>
<dbReference type="InterPro" id="IPR008964">
    <property type="entry name" value="Invasin/intimin_cell_adhesion"/>
</dbReference>
<dbReference type="InterPro" id="IPR003343">
    <property type="entry name" value="Big_2"/>
</dbReference>